<gene>
    <name evidence="4" type="primary">PDZD4</name>
</gene>
<feature type="compositionally biased region" description="Basic and acidic residues" evidence="2">
    <location>
        <begin position="191"/>
        <end position="207"/>
    </location>
</feature>
<reference evidence="4" key="2">
    <citation type="submission" date="2025-08" db="UniProtKB">
        <authorList>
            <consortium name="Ensembl"/>
        </authorList>
    </citation>
    <scope>IDENTIFICATION</scope>
</reference>
<dbReference type="GeneTree" id="ENSGT00950000183062"/>
<dbReference type="PANTHER" id="PTHR15545">
    <property type="entry name" value="PDZ DOMAIN CONTAINING RING FINGER PROTEIN 3, 4"/>
    <property type="match status" value="1"/>
</dbReference>
<evidence type="ECO:0000313" key="4">
    <source>
        <dbReference type="Ensembl" id="ENSMMDP00005000370.1"/>
    </source>
</evidence>
<dbReference type="InterPro" id="IPR051971">
    <property type="entry name" value="E3_ubiquitin-PDZ_ligase"/>
</dbReference>
<sequence length="566" mass="64319">MIWRVLQLFGPWKEICALLWRRENGSSPFDLLNGCFKLMCLSYGLLSYLISLSVSVSLCLSLQEVELYKSSQEEKLGLTVCYRTDDEEDLGIYVGEVNPNSIAAKNGRIREGDRILQINGVDIQNREEAVAILTREDSINFSLLLARPDIEVTRHDTQLSQSLHTAYCSLQHTLLAPLLSNSQELDSGVGRTDDSTRYEESSEHDLLGDQTSACNTNTTNTPGSMRKFRAGPKCQRYQELLEIKYHEMALIEEELRHLEFKCRNILRAQKMQQLRERCLDNHHNGDEDDDPHRHELSAINEVPERERSDDKDSTSAYNTGGESCRSTPLVSTEQIPPLQEEEEEGGGGEGGAVMSPPPLLPLGRLPPLNSPLTPRRSSGPASPRSVNSAPCSLEDRHHHHASASRLGLALPLGLTHSSPTASPQRMEWKVKIRSDGTRYVAKRPVRDRLLKARAMKIREERSGMTTDDDAASEMKQGRYWSKEERKQQLLRAREYRRRREFMMQSRLDYLRGDSNNILLLSHKKTTKRRNRRILDNWITIQELLAHGSRSPDGKKIYNPLLSVTTV</sequence>
<dbReference type="AlphaFoldDB" id="A0A667W891"/>
<dbReference type="SUPFAM" id="SSF50156">
    <property type="entry name" value="PDZ domain-like"/>
    <property type="match status" value="1"/>
</dbReference>
<evidence type="ECO:0000256" key="2">
    <source>
        <dbReference type="SAM" id="MobiDB-lite"/>
    </source>
</evidence>
<evidence type="ECO:0000259" key="3">
    <source>
        <dbReference type="PROSITE" id="PS50106"/>
    </source>
</evidence>
<reference evidence="4" key="3">
    <citation type="submission" date="2025-09" db="UniProtKB">
        <authorList>
            <consortium name="Ensembl"/>
        </authorList>
    </citation>
    <scope>IDENTIFICATION</scope>
</reference>
<accession>A0A667W891</accession>
<dbReference type="InterPro" id="IPR036034">
    <property type="entry name" value="PDZ_sf"/>
</dbReference>
<dbReference type="Gene3D" id="2.30.42.10">
    <property type="match status" value="1"/>
</dbReference>
<dbReference type="InterPro" id="IPR001478">
    <property type="entry name" value="PDZ"/>
</dbReference>
<dbReference type="Proteomes" id="UP000472263">
    <property type="component" value="Chromosome 7"/>
</dbReference>
<protein>
    <submittedName>
        <fullName evidence="4">PDZ domain containing 4</fullName>
    </submittedName>
</protein>
<dbReference type="Pfam" id="PF00595">
    <property type="entry name" value="PDZ"/>
    <property type="match status" value="1"/>
</dbReference>
<feature type="compositionally biased region" description="Polar residues" evidence="2">
    <location>
        <begin position="314"/>
        <end position="334"/>
    </location>
</feature>
<feature type="compositionally biased region" description="Polar residues" evidence="2">
    <location>
        <begin position="209"/>
        <end position="223"/>
    </location>
</feature>
<organism evidence="4 5">
    <name type="scientific">Myripristis murdjan</name>
    <name type="common">pinecone soldierfish</name>
    <dbReference type="NCBI Taxonomy" id="586833"/>
    <lineage>
        <taxon>Eukaryota</taxon>
        <taxon>Metazoa</taxon>
        <taxon>Chordata</taxon>
        <taxon>Craniata</taxon>
        <taxon>Vertebrata</taxon>
        <taxon>Euteleostomi</taxon>
        <taxon>Actinopterygii</taxon>
        <taxon>Neopterygii</taxon>
        <taxon>Teleostei</taxon>
        <taxon>Neoteleostei</taxon>
        <taxon>Acanthomorphata</taxon>
        <taxon>Holocentriformes</taxon>
        <taxon>Holocentridae</taxon>
        <taxon>Myripristis</taxon>
    </lineage>
</organism>
<feature type="compositionally biased region" description="Low complexity" evidence="2">
    <location>
        <begin position="361"/>
        <end position="385"/>
    </location>
</feature>
<evidence type="ECO:0000256" key="1">
    <source>
        <dbReference type="ARBA" id="ARBA00023054"/>
    </source>
</evidence>
<proteinExistence type="predicted"/>
<dbReference type="PROSITE" id="PS50106">
    <property type="entry name" value="PDZ"/>
    <property type="match status" value="1"/>
</dbReference>
<keyword evidence="5" id="KW-1185">Reference proteome</keyword>
<dbReference type="FunFam" id="2.30.42.10:FF:000028">
    <property type="entry name" value="PDZ domain containing ring finger 4"/>
    <property type="match status" value="1"/>
</dbReference>
<dbReference type="SMART" id="SM00228">
    <property type="entry name" value="PDZ"/>
    <property type="match status" value="1"/>
</dbReference>
<dbReference type="CDD" id="cd06716">
    <property type="entry name" value="PDZ2-PDZRN4-like"/>
    <property type="match status" value="1"/>
</dbReference>
<feature type="region of interest" description="Disordered" evidence="2">
    <location>
        <begin position="184"/>
        <end position="227"/>
    </location>
</feature>
<evidence type="ECO:0000313" key="5">
    <source>
        <dbReference type="Proteomes" id="UP000472263"/>
    </source>
</evidence>
<dbReference type="PANTHER" id="PTHR15545:SF4">
    <property type="entry name" value="PDZ DOMAIN-CONTAINING PROTEIN 4"/>
    <property type="match status" value="1"/>
</dbReference>
<feature type="domain" description="PDZ" evidence="3">
    <location>
        <begin position="64"/>
        <end position="133"/>
    </location>
</feature>
<feature type="compositionally biased region" description="Basic and acidic residues" evidence="2">
    <location>
        <begin position="280"/>
        <end position="313"/>
    </location>
</feature>
<keyword evidence="1" id="KW-0175">Coiled coil</keyword>
<reference evidence="4" key="1">
    <citation type="submission" date="2019-06" db="EMBL/GenBank/DDBJ databases">
        <authorList>
            <consortium name="Wellcome Sanger Institute Data Sharing"/>
        </authorList>
    </citation>
    <scope>NUCLEOTIDE SEQUENCE [LARGE SCALE GENOMIC DNA]</scope>
</reference>
<dbReference type="Ensembl" id="ENSMMDT00005000380.1">
    <property type="protein sequence ID" value="ENSMMDP00005000370.1"/>
    <property type="gene ID" value="ENSMMDG00005000240.1"/>
</dbReference>
<feature type="region of interest" description="Disordered" evidence="2">
    <location>
        <begin position="280"/>
        <end position="404"/>
    </location>
</feature>
<name>A0A667W891_9TELE</name>